<evidence type="ECO:0000259" key="3">
    <source>
        <dbReference type="Pfam" id="PF07727"/>
    </source>
</evidence>
<feature type="region of interest" description="Disordered" evidence="2">
    <location>
        <begin position="643"/>
        <end position="711"/>
    </location>
</feature>
<dbReference type="InterPro" id="IPR013103">
    <property type="entry name" value="RVT_2"/>
</dbReference>
<protein>
    <recommendedName>
        <fullName evidence="3">Reverse transcriptase Ty1/copia-type domain-containing protein</fullName>
    </recommendedName>
</protein>
<feature type="compositionally biased region" description="Polar residues" evidence="2">
    <location>
        <begin position="564"/>
        <end position="576"/>
    </location>
</feature>
<evidence type="ECO:0000256" key="1">
    <source>
        <dbReference type="SAM" id="Coils"/>
    </source>
</evidence>
<feature type="domain" description="Reverse transcriptase Ty1/copia-type" evidence="3">
    <location>
        <begin position="711"/>
        <end position="946"/>
    </location>
</feature>
<feature type="region of interest" description="Disordered" evidence="2">
    <location>
        <begin position="1328"/>
        <end position="1349"/>
    </location>
</feature>
<feature type="region of interest" description="Disordered" evidence="2">
    <location>
        <begin position="171"/>
        <end position="194"/>
    </location>
</feature>
<dbReference type="PANTHER" id="PTHR11439:SF483">
    <property type="entry name" value="PEPTIDE SYNTHASE GLIP-LIKE, PUTATIVE (AFU_ORTHOLOGUE AFUA_3G12920)-RELATED"/>
    <property type="match status" value="1"/>
</dbReference>
<sequence length="1451" mass="166656">MLLHLDQLEKQTGKEEFQETGSMDAFKALKRRFQLLISFQYNFEGFDDLMIRKYFLAYTRTDVQQFRNTLIQHKASVKKSIDERVQRQRTYDSRMNDRHMQSKEKKKLQIQEVQSNTVYESKVGSIVMENTCSRNENDEAKKRCMTHERKVDSGEALDVSLVDIECSESKSEKYVTSSRSENDTHIADANKEPMTKVQLNAGRNVPANEQHHSKQSEPIYDIYLLEKVDSNTTPDSTNISHRGGEIDQDAIQYLVKSLLFNAKLFKTNMVEKEVYNELSNIFLQLEKHCISLEISIQQKEESFQSNKPCKNQDSPKFYEFFEINDLKAQLQAKTTLICSLKNQIKSVKEARNEAKVKNDIDVIETINIELEHSMAKLLAANEQLHKENKHLKQTYKELFDSIKKTRVQNKDNNTKFAKASILGKQPLQPFRNHSVVIQPNAFKSERPRISQPWFASQVDVKHNFPKPVTPHYFPKVRESASAKPHRVNVTSSFRNSKKESYGSNDMAHNHYLAEAKKKTQERNRNSGFFSDTKHFICLTCQKSVFNENHDDCITNFLKEVNSRAKVQSSKTKNNNKPVEPKSHTQKPGRQIAIGQMFSLNKSSTVHEKPHTPRSCLRWKPTGRFFKTVGLSTEVAAPVLVVSTSTPSSNSVDQDATLPSISQTNQESPSCVNSPSVEEDDYDTEVAHIDDNPENSNLILKPSSKESSSQNELVPRPERIIIISLKWIFNVKLDELGGVLKNKARLVTRRYHHEEGIDFEESFAPVAVRIFIAFAAHMNMIVYQMDVKTAFLNGIIREEVYVSHPDGFVDRKNPNHVYKLNKALYGLKQAPRAWYDLLSSFLLSQKFSKGTVDPTLFIRQKGKDILLVQIYVDDIIFASTDPDLCESLSDVMCSKFKMSMMGKLSYFIGLQISQSPRGIFLNQSKYALESLKKYGMETSEQVNTPMVEKSKLDEDPEGKVVDPIRYRGRIGTLMYLTSSRPDLVFIVCMYSRLDHAGCQYTRRSTSGSMQLLGERLLADIFTKALLRERLNFLIEKLGMKIKSPETLINAPSITIAVPESNALTVVELRVAKLEHDVSELKKINHSAKALASLKSQVPMVVGNYLRSKLGDDLQKHDDDDDDDDDEDPSTGSNQEELIKEPIAKMLMDDTAHDEGKDMVHDDDQPQDSSTSKKDKTDRQDWFPQAPRPLTFDPEWNKRHIINNLTQDILLGLAFNLLKGTCSSSIELEYNFHECYNALTDKLDWNNLKGDHYPFDLSKPLPLQGQPPHQTVAIDYFFNNDLEYLMSSDPEKNYSTLITKTKAARYEIKGIEDMVPNLWSTIKHGYNKDAKKEIKRPSKKSNSKNPKLHLTSHPGVVYEDLNKKKRVMCVDELYKLSDGTLQTVRDELHHRLIDFHMGYNKKMPLRKWSATDKRRSKLMVDKQLLERRNIINLERLVGARELKKDYKLMQRKV</sequence>
<name>A0A6L2K6X8_TANCI</name>
<gene>
    <name evidence="4" type="ORF">Tci_017139</name>
</gene>
<dbReference type="InterPro" id="IPR043502">
    <property type="entry name" value="DNA/RNA_pol_sf"/>
</dbReference>
<reference evidence="4" key="1">
    <citation type="journal article" date="2019" name="Sci. Rep.">
        <title>Draft genome of Tanacetum cinerariifolium, the natural source of mosquito coil.</title>
        <authorList>
            <person name="Yamashiro T."/>
            <person name="Shiraishi A."/>
            <person name="Satake H."/>
            <person name="Nakayama K."/>
        </authorList>
    </citation>
    <scope>NUCLEOTIDE SEQUENCE</scope>
</reference>
<feature type="region of interest" description="Disordered" evidence="2">
    <location>
        <begin position="479"/>
        <end position="504"/>
    </location>
</feature>
<dbReference type="PANTHER" id="PTHR11439">
    <property type="entry name" value="GAG-POL-RELATED RETROTRANSPOSON"/>
    <property type="match status" value="1"/>
</dbReference>
<dbReference type="SUPFAM" id="SSF56672">
    <property type="entry name" value="DNA/RNA polymerases"/>
    <property type="match status" value="1"/>
</dbReference>
<dbReference type="Pfam" id="PF07727">
    <property type="entry name" value="RVT_2"/>
    <property type="match status" value="1"/>
</dbReference>
<feature type="compositionally biased region" description="Basic and acidic residues" evidence="2">
    <location>
        <begin position="180"/>
        <end position="194"/>
    </location>
</feature>
<comment type="caution">
    <text evidence="4">The sequence shown here is derived from an EMBL/GenBank/DDBJ whole genome shotgun (WGS) entry which is preliminary data.</text>
</comment>
<feature type="compositionally biased region" description="Basic and acidic residues" evidence="2">
    <location>
        <begin position="1169"/>
        <end position="1179"/>
    </location>
</feature>
<accession>A0A6L2K6X8</accession>
<feature type="region of interest" description="Disordered" evidence="2">
    <location>
        <begin position="1152"/>
        <end position="1188"/>
    </location>
</feature>
<feature type="compositionally biased region" description="Polar residues" evidence="2">
    <location>
        <begin position="652"/>
        <end position="675"/>
    </location>
</feature>
<keyword evidence="1" id="KW-0175">Coiled coil</keyword>
<evidence type="ECO:0000313" key="4">
    <source>
        <dbReference type="EMBL" id="GEU45161.1"/>
    </source>
</evidence>
<proteinExistence type="predicted"/>
<feature type="region of interest" description="Disordered" evidence="2">
    <location>
        <begin position="564"/>
        <end position="589"/>
    </location>
</feature>
<feature type="coiled-coil region" evidence="1">
    <location>
        <begin position="367"/>
        <end position="401"/>
    </location>
</feature>
<organism evidence="4">
    <name type="scientific">Tanacetum cinerariifolium</name>
    <name type="common">Dalmatian daisy</name>
    <name type="synonym">Chrysanthemum cinerariifolium</name>
    <dbReference type="NCBI Taxonomy" id="118510"/>
    <lineage>
        <taxon>Eukaryota</taxon>
        <taxon>Viridiplantae</taxon>
        <taxon>Streptophyta</taxon>
        <taxon>Embryophyta</taxon>
        <taxon>Tracheophyta</taxon>
        <taxon>Spermatophyta</taxon>
        <taxon>Magnoliopsida</taxon>
        <taxon>eudicotyledons</taxon>
        <taxon>Gunneridae</taxon>
        <taxon>Pentapetalae</taxon>
        <taxon>asterids</taxon>
        <taxon>campanulids</taxon>
        <taxon>Asterales</taxon>
        <taxon>Asteraceae</taxon>
        <taxon>Asteroideae</taxon>
        <taxon>Anthemideae</taxon>
        <taxon>Anthemidinae</taxon>
        <taxon>Tanacetum</taxon>
    </lineage>
</organism>
<dbReference type="EMBL" id="BKCJ010001946">
    <property type="protein sequence ID" value="GEU45161.1"/>
    <property type="molecule type" value="Genomic_DNA"/>
</dbReference>
<feature type="compositionally biased region" description="Acidic residues" evidence="2">
    <location>
        <begin position="1117"/>
        <end position="1127"/>
    </location>
</feature>
<feature type="compositionally biased region" description="Basic and acidic residues" evidence="2">
    <location>
        <begin position="1152"/>
        <end position="1162"/>
    </location>
</feature>
<feature type="region of interest" description="Disordered" evidence="2">
    <location>
        <begin position="1109"/>
        <end position="1140"/>
    </location>
</feature>
<evidence type="ECO:0000256" key="2">
    <source>
        <dbReference type="SAM" id="MobiDB-lite"/>
    </source>
</evidence>